<name>A0A3D2X6S8_9FIRM</name>
<dbReference type="InterPro" id="IPR005025">
    <property type="entry name" value="FMN_Rdtase-like_dom"/>
</dbReference>
<protein>
    <submittedName>
        <fullName evidence="2">NAD(P)H dehydrogenase</fullName>
    </submittedName>
</protein>
<dbReference type="Proteomes" id="UP000262969">
    <property type="component" value="Unassembled WGS sequence"/>
</dbReference>
<dbReference type="SUPFAM" id="SSF52218">
    <property type="entry name" value="Flavoproteins"/>
    <property type="match status" value="1"/>
</dbReference>
<dbReference type="Gene3D" id="3.40.50.360">
    <property type="match status" value="1"/>
</dbReference>
<organism evidence="2 3">
    <name type="scientific">Lachnoclostridium phytofermentans</name>
    <dbReference type="NCBI Taxonomy" id="66219"/>
    <lineage>
        <taxon>Bacteria</taxon>
        <taxon>Bacillati</taxon>
        <taxon>Bacillota</taxon>
        <taxon>Clostridia</taxon>
        <taxon>Lachnospirales</taxon>
        <taxon>Lachnospiraceae</taxon>
    </lineage>
</organism>
<proteinExistence type="predicted"/>
<dbReference type="Pfam" id="PF03358">
    <property type="entry name" value="FMN_red"/>
    <property type="match status" value="1"/>
</dbReference>
<evidence type="ECO:0000259" key="1">
    <source>
        <dbReference type="Pfam" id="PF03358"/>
    </source>
</evidence>
<dbReference type="InterPro" id="IPR029039">
    <property type="entry name" value="Flavoprotein-like_sf"/>
</dbReference>
<accession>A0A3D2X6S8</accession>
<feature type="domain" description="NADPH-dependent FMN reductase-like" evidence="1">
    <location>
        <begin position="37"/>
        <end position="95"/>
    </location>
</feature>
<dbReference type="GO" id="GO:0016491">
    <property type="term" value="F:oxidoreductase activity"/>
    <property type="evidence" value="ECO:0007669"/>
    <property type="project" value="InterPro"/>
</dbReference>
<dbReference type="AlphaFoldDB" id="A0A3D2X6S8"/>
<dbReference type="EMBL" id="DPVV01000350">
    <property type="protein sequence ID" value="HCL02839.1"/>
    <property type="molecule type" value="Genomic_DNA"/>
</dbReference>
<comment type="caution">
    <text evidence="2">The sequence shown here is derived from an EMBL/GenBank/DDBJ whole genome shotgun (WGS) entry which is preliminary data.</text>
</comment>
<evidence type="ECO:0000313" key="3">
    <source>
        <dbReference type="Proteomes" id="UP000262969"/>
    </source>
</evidence>
<gene>
    <name evidence="2" type="ORF">DHW61_10585</name>
</gene>
<sequence>MKTIIINGSPKGNARNSNTRIISEEFVRGMKTPCDIKCIANSDLEELAHHIEKYDTVIIILPLYIHAMPGIMMNFIEHLKPASIQGKYLGFIIQAGFVETAQEKYVERYFASLAKQLNYNYLGTVSKGEAAGIYMFPKMFKKVLKKINDLGKIYEETHAFDQNIIEELGKPYELSKIQTFLFQLLCDLGLNNVGWHKMLRQNHAFDKRLDRPFL</sequence>
<reference evidence="2 3" key="1">
    <citation type="journal article" date="2018" name="Nat. Biotechnol.">
        <title>A standardized bacterial taxonomy based on genome phylogeny substantially revises the tree of life.</title>
        <authorList>
            <person name="Parks D.H."/>
            <person name="Chuvochina M."/>
            <person name="Waite D.W."/>
            <person name="Rinke C."/>
            <person name="Skarshewski A."/>
            <person name="Chaumeil P.A."/>
            <person name="Hugenholtz P."/>
        </authorList>
    </citation>
    <scope>NUCLEOTIDE SEQUENCE [LARGE SCALE GENOMIC DNA]</scope>
    <source>
        <strain evidence="2">UBA11728</strain>
    </source>
</reference>
<evidence type="ECO:0000313" key="2">
    <source>
        <dbReference type="EMBL" id="HCL02839.1"/>
    </source>
</evidence>